<comment type="caution">
    <text evidence="1">The sequence shown here is derived from an EMBL/GenBank/DDBJ whole genome shotgun (WGS) entry which is preliminary data.</text>
</comment>
<gene>
    <name evidence="1" type="ORF">T4B_1496</name>
</gene>
<evidence type="ECO:0000313" key="2">
    <source>
        <dbReference type="Proteomes" id="UP000054805"/>
    </source>
</evidence>
<name>A0A0V1JJ97_TRIPS</name>
<protein>
    <submittedName>
        <fullName evidence="1">Uncharacterized protein</fullName>
    </submittedName>
</protein>
<dbReference type="AlphaFoldDB" id="A0A0V1JJ97"/>
<sequence length="108" mass="12484">MVSTLRVQRYRSLLSFYCTRWNFELTLSRTCRNFHLIVSVSMVCSDDILQKPLKHYTAESESLFSRDEVLEKLIHPSGQTVAILVTFGCDKFDKLVLEKAAMAMVIFD</sequence>
<keyword evidence="2" id="KW-1185">Reference proteome</keyword>
<reference evidence="1 2" key="1">
    <citation type="submission" date="2015-01" db="EMBL/GenBank/DDBJ databases">
        <title>Evolution of Trichinella species and genotypes.</title>
        <authorList>
            <person name="Korhonen P.K."/>
            <person name="Edoardo P."/>
            <person name="Giuseppe L.R."/>
            <person name="Gasser R.B."/>
        </authorList>
    </citation>
    <scope>NUCLEOTIDE SEQUENCE [LARGE SCALE GENOMIC DNA]</scope>
    <source>
        <strain evidence="1">ISS588</strain>
    </source>
</reference>
<organism evidence="1 2">
    <name type="scientific">Trichinella pseudospiralis</name>
    <name type="common">Parasitic roundworm</name>
    <dbReference type="NCBI Taxonomy" id="6337"/>
    <lineage>
        <taxon>Eukaryota</taxon>
        <taxon>Metazoa</taxon>
        <taxon>Ecdysozoa</taxon>
        <taxon>Nematoda</taxon>
        <taxon>Enoplea</taxon>
        <taxon>Dorylaimia</taxon>
        <taxon>Trichinellida</taxon>
        <taxon>Trichinellidae</taxon>
        <taxon>Trichinella</taxon>
    </lineage>
</organism>
<evidence type="ECO:0000313" key="1">
    <source>
        <dbReference type="EMBL" id="KRZ35056.1"/>
    </source>
</evidence>
<dbReference type="EMBL" id="JYDS01000001">
    <property type="protein sequence ID" value="KRZ35056.1"/>
    <property type="molecule type" value="Genomic_DNA"/>
</dbReference>
<proteinExistence type="predicted"/>
<dbReference type="Proteomes" id="UP000054805">
    <property type="component" value="Unassembled WGS sequence"/>
</dbReference>
<accession>A0A0V1JJ97</accession>